<dbReference type="Proteomes" id="UP000054166">
    <property type="component" value="Unassembled WGS sequence"/>
</dbReference>
<evidence type="ECO:0000313" key="1">
    <source>
        <dbReference type="EMBL" id="KIM79580.1"/>
    </source>
</evidence>
<reference evidence="1 2" key="1">
    <citation type="submission" date="2014-04" db="EMBL/GenBank/DDBJ databases">
        <authorList>
            <consortium name="DOE Joint Genome Institute"/>
            <person name="Kuo A."/>
            <person name="Tarkka M."/>
            <person name="Buscot F."/>
            <person name="Kohler A."/>
            <person name="Nagy L.G."/>
            <person name="Floudas D."/>
            <person name="Copeland A."/>
            <person name="Barry K.W."/>
            <person name="Cichocki N."/>
            <person name="Veneault-Fourrey C."/>
            <person name="LaButti K."/>
            <person name="Lindquist E.A."/>
            <person name="Lipzen A."/>
            <person name="Lundell T."/>
            <person name="Morin E."/>
            <person name="Murat C."/>
            <person name="Sun H."/>
            <person name="Tunlid A."/>
            <person name="Henrissat B."/>
            <person name="Grigoriev I.V."/>
            <person name="Hibbett D.S."/>
            <person name="Martin F."/>
            <person name="Nordberg H.P."/>
            <person name="Cantor M.N."/>
            <person name="Hua S.X."/>
        </authorList>
    </citation>
    <scope>NUCLEOTIDE SEQUENCE [LARGE SCALE GENOMIC DNA]</scope>
    <source>
        <strain evidence="1 2">F 1598</strain>
    </source>
</reference>
<reference evidence="2" key="2">
    <citation type="submission" date="2015-01" db="EMBL/GenBank/DDBJ databases">
        <title>Evolutionary Origins and Diversification of the Mycorrhizal Mutualists.</title>
        <authorList>
            <consortium name="DOE Joint Genome Institute"/>
            <consortium name="Mycorrhizal Genomics Consortium"/>
            <person name="Kohler A."/>
            <person name="Kuo A."/>
            <person name="Nagy L.G."/>
            <person name="Floudas D."/>
            <person name="Copeland A."/>
            <person name="Barry K.W."/>
            <person name="Cichocki N."/>
            <person name="Veneault-Fourrey C."/>
            <person name="LaButti K."/>
            <person name="Lindquist E.A."/>
            <person name="Lipzen A."/>
            <person name="Lundell T."/>
            <person name="Morin E."/>
            <person name="Murat C."/>
            <person name="Riley R."/>
            <person name="Ohm R."/>
            <person name="Sun H."/>
            <person name="Tunlid A."/>
            <person name="Henrissat B."/>
            <person name="Grigoriev I.V."/>
            <person name="Hibbett D.S."/>
            <person name="Martin F."/>
        </authorList>
    </citation>
    <scope>NUCLEOTIDE SEQUENCE [LARGE SCALE GENOMIC DNA]</scope>
    <source>
        <strain evidence="2">F 1598</strain>
    </source>
</reference>
<dbReference type="AlphaFoldDB" id="A0A0C3F4B2"/>
<name>A0A0C3F4B2_PILCF</name>
<proteinExistence type="predicted"/>
<keyword evidence="2" id="KW-1185">Reference proteome</keyword>
<sequence length="53" mass="6373">MDTDKSMVCMYVHNRVPQYIMTPRDILIRTTLHFRHIIYVPLLACLNYLCFVL</sequence>
<organism evidence="1 2">
    <name type="scientific">Piloderma croceum (strain F 1598)</name>
    <dbReference type="NCBI Taxonomy" id="765440"/>
    <lineage>
        <taxon>Eukaryota</taxon>
        <taxon>Fungi</taxon>
        <taxon>Dikarya</taxon>
        <taxon>Basidiomycota</taxon>
        <taxon>Agaricomycotina</taxon>
        <taxon>Agaricomycetes</taxon>
        <taxon>Agaricomycetidae</taxon>
        <taxon>Atheliales</taxon>
        <taxon>Atheliaceae</taxon>
        <taxon>Piloderma</taxon>
    </lineage>
</organism>
<protein>
    <submittedName>
        <fullName evidence="1">Uncharacterized protein</fullName>
    </submittedName>
</protein>
<gene>
    <name evidence="1" type="ORF">PILCRDRAFT_823112</name>
</gene>
<evidence type="ECO:0000313" key="2">
    <source>
        <dbReference type="Proteomes" id="UP000054166"/>
    </source>
</evidence>
<dbReference type="HOGENOM" id="CLU_3069522_0_0_1"/>
<dbReference type="EMBL" id="KN833008">
    <property type="protein sequence ID" value="KIM79580.1"/>
    <property type="molecule type" value="Genomic_DNA"/>
</dbReference>
<accession>A0A0C3F4B2</accession>
<dbReference type="InParanoid" id="A0A0C3F4B2"/>